<feature type="transmembrane region" description="Helical" evidence="7">
    <location>
        <begin position="98"/>
        <end position="118"/>
    </location>
</feature>
<sequence>MKFLRRFFIRFSNLATRQSADQRLQDEIAEHLAFQTEENMRLGMSPAEARRQAALKLGAAQAIRDHHHAEQSIPFIENLLFDLRYAVRMLLRSPGFSLIAIATMALGIGATTAIYSVIDATLLHPLPYPNPAQLVRIEDNLSGVGAQDVGISVPEWRDLESSGIFQSVSISGHGADVNLTGSAQPERLSYKNVSSNYLAVLGVDTQLGRIFDPHDATPGFNLEAVISDGLWRREFGGDPHILGKALLLDNDLYHVVGVLPSGFRDLGSTSEERNTEVWLAAGMAGLPFPPPMRGTRLQSRVVARLQPGLSIAAAQQRLDALVASLKKQYPAEYPAQAAWTMRLSPLSESVVGGVRQSLVLLFGAVGLVLLISCVNVANLLLARASGRGREIAVRQALGAQRTRLIRQLLTEILLLFLLGGVAGFAILFGAQRFLLRLVPESLPHLNNIAVGWGVLVFAIAVSVAAGIIFGLAPAWLMSSVDLMGTLRQEGRGSKGSPGRSRARQILVMSELALSLVLMVAAGLLLRSFWDLFKVSPGFNPDRVMAIQTWLPGPNDPAADIYRTATQESVLLREILRRSRTLPGVEEAAIGDVAALPLGHSRPSQLPLIREGVETIDNQAPRIYSPIVSPEYFHLLGMPLLQGRLFNDQDLEDTPQVVVINQAAARIYWPNQDPLGKRVRLHLDARQMLSSAKPAWTTIIGVIADARTESLADAAIPQLYRSVYQRSAKDLAIFLRGQLDPSTISVQVRQQVQSIDPQLPVFHAETLDDVLSTSLSVRRFSMEMVALFAATALLLAGLGIYGTISYVVNEQRREIAIRLALGAQRANILKMVLRQGLRLVAAGAGVGLVAALIVSHLMAGLLYGVSPTDLPVFAGVTFVLTTVALAASYIPALRAMRLDPITTLHSE</sequence>
<dbReference type="InterPro" id="IPR047928">
    <property type="entry name" value="Perm_prefix_1"/>
</dbReference>
<evidence type="ECO:0000256" key="6">
    <source>
        <dbReference type="ARBA" id="ARBA00038076"/>
    </source>
</evidence>
<comment type="subcellular location">
    <subcellularLocation>
        <location evidence="1">Cell membrane</location>
        <topology evidence="1">Multi-pass membrane protein</topology>
    </subcellularLocation>
</comment>
<dbReference type="Pfam" id="PF02687">
    <property type="entry name" value="FtsX"/>
    <property type="match status" value="2"/>
</dbReference>
<feature type="transmembrane region" description="Helical" evidence="7">
    <location>
        <begin position="869"/>
        <end position="889"/>
    </location>
</feature>
<evidence type="ECO:0000256" key="4">
    <source>
        <dbReference type="ARBA" id="ARBA00022989"/>
    </source>
</evidence>
<protein>
    <submittedName>
        <fullName evidence="10">Putative ABC transport system permease protein</fullName>
    </submittedName>
</protein>
<evidence type="ECO:0000256" key="5">
    <source>
        <dbReference type="ARBA" id="ARBA00023136"/>
    </source>
</evidence>
<dbReference type="InterPro" id="IPR050250">
    <property type="entry name" value="Macrolide_Exporter_MacB"/>
</dbReference>
<keyword evidence="4 7" id="KW-1133">Transmembrane helix</keyword>
<feature type="domain" description="ABC3 transporter permease C-terminal" evidence="8">
    <location>
        <begin position="364"/>
        <end position="479"/>
    </location>
</feature>
<dbReference type="EMBL" id="JACCCW010000001">
    <property type="protein sequence ID" value="NYF78947.1"/>
    <property type="molecule type" value="Genomic_DNA"/>
</dbReference>
<evidence type="ECO:0000256" key="2">
    <source>
        <dbReference type="ARBA" id="ARBA00022475"/>
    </source>
</evidence>
<dbReference type="InterPro" id="IPR003838">
    <property type="entry name" value="ABC3_permease_C"/>
</dbReference>
<name>A0A7Y9PFP7_9BACT</name>
<dbReference type="Pfam" id="PF12704">
    <property type="entry name" value="MacB_PCD"/>
    <property type="match status" value="2"/>
</dbReference>
<dbReference type="GO" id="GO:0022857">
    <property type="term" value="F:transmembrane transporter activity"/>
    <property type="evidence" value="ECO:0007669"/>
    <property type="project" value="TreeGrafter"/>
</dbReference>
<keyword evidence="11" id="KW-1185">Reference proteome</keyword>
<feature type="domain" description="MacB-like periplasmic core" evidence="9">
    <location>
        <begin position="97"/>
        <end position="320"/>
    </location>
</feature>
<evidence type="ECO:0000256" key="1">
    <source>
        <dbReference type="ARBA" id="ARBA00004651"/>
    </source>
</evidence>
<feature type="transmembrane region" description="Helical" evidence="7">
    <location>
        <begin position="408"/>
        <end position="430"/>
    </location>
</feature>
<dbReference type="NCBIfam" id="NF038403">
    <property type="entry name" value="perm_prefix_1"/>
    <property type="match status" value="1"/>
</dbReference>
<dbReference type="NCBIfam" id="TIGR03434">
    <property type="entry name" value="ADOP"/>
    <property type="match status" value="1"/>
</dbReference>
<feature type="transmembrane region" description="Helical" evidence="7">
    <location>
        <begin position="358"/>
        <end position="381"/>
    </location>
</feature>
<feature type="transmembrane region" description="Helical" evidence="7">
    <location>
        <begin position="838"/>
        <end position="863"/>
    </location>
</feature>
<dbReference type="GO" id="GO:0005886">
    <property type="term" value="C:plasma membrane"/>
    <property type="evidence" value="ECO:0007669"/>
    <property type="project" value="UniProtKB-SubCell"/>
</dbReference>
<comment type="similarity">
    <text evidence="6">Belongs to the ABC-4 integral membrane protein family.</text>
</comment>
<feature type="transmembrane region" description="Helical" evidence="7">
    <location>
        <begin position="783"/>
        <end position="807"/>
    </location>
</feature>
<dbReference type="AlphaFoldDB" id="A0A7Y9PFP7"/>
<feature type="transmembrane region" description="Helical" evidence="7">
    <location>
        <begin position="505"/>
        <end position="529"/>
    </location>
</feature>
<dbReference type="Proteomes" id="UP000589520">
    <property type="component" value="Unassembled WGS sequence"/>
</dbReference>
<evidence type="ECO:0000259" key="8">
    <source>
        <dbReference type="Pfam" id="PF02687"/>
    </source>
</evidence>
<evidence type="ECO:0000313" key="11">
    <source>
        <dbReference type="Proteomes" id="UP000589520"/>
    </source>
</evidence>
<keyword evidence="5 7" id="KW-0472">Membrane</keyword>
<accession>A0A7Y9PFP7</accession>
<evidence type="ECO:0000256" key="7">
    <source>
        <dbReference type="SAM" id="Phobius"/>
    </source>
</evidence>
<gene>
    <name evidence="10" type="ORF">HDF17_001234</name>
</gene>
<proteinExistence type="inferred from homology"/>
<organism evidence="10 11">
    <name type="scientific">Granulicella arctica</name>
    <dbReference type="NCBI Taxonomy" id="940613"/>
    <lineage>
        <taxon>Bacteria</taxon>
        <taxon>Pseudomonadati</taxon>
        <taxon>Acidobacteriota</taxon>
        <taxon>Terriglobia</taxon>
        <taxon>Terriglobales</taxon>
        <taxon>Acidobacteriaceae</taxon>
        <taxon>Granulicella</taxon>
    </lineage>
</organism>
<dbReference type="InterPro" id="IPR017800">
    <property type="entry name" value="ADOP"/>
</dbReference>
<dbReference type="PANTHER" id="PTHR30572">
    <property type="entry name" value="MEMBRANE COMPONENT OF TRANSPORTER-RELATED"/>
    <property type="match status" value="1"/>
</dbReference>
<keyword evidence="3 7" id="KW-0812">Transmembrane</keyword>
<comment type="caution">
    <text evidence="10">The sequence shown here is derived from an EMBL/GenBank/DDBJ whole genome shotgun (WGS) entry which is preliminary data.</text>
</comment>
<dbReference type="InterPro" id="IPR025857">
    <property type="entry name" value="MacB_PCD"/>
</dbReference>
<feature type="domain" description="MacB-like periplasmic core" evidence="9">
    <location>
        <begin position="516"/>
        <end position="751"/>
    </location>
</feature>
<reference evidence="10 11" key="1">
    <citation type="submission" date="2020-07" db="EMBL/GenBank/DDBJ databases">
        <title>Genomic Encyclopedia of Type Strains, Phase IV (KMG-V): Genome sequencing to study the core and pangenomes of soil and plant-associated prokaryotes.</title>
        <authorList>
            <person name="Whitman W."/>
        </authorList>
    </citation>
    <scope>NUCLEOTIDE SEQUENCE [LARGE SCALE GENOMIC DNA]</scope>
    <source>
        <strain evidence="10 11">X4EP2</strain>
    </source>
</reference>
<dbReference type="PANTHER" id="PTHR30572:SF4">
    <property type="entry name" value="ABC TRANSPORTER PERMEASE YTRF"/>
    <property type="match status" value="1"/>
</dbReference>
<evidence type="ECO:0000313" key="10">
    <source>
        <dbReference type="EMBL" id="NYF78947.1"/>
    </source>
</evidence>
<evidence type="ECO:0000259" key="9">
    <source>
        <dbReference type="Pfam" id="PF12704"/>
    </source>
</evidence>
<dbReference type="RefSeq" id="WP_179488783.1">
    <property type="nucleotide sequence ID" value="NZ_JACCCW010000001.1"/>
</dbReference>
<evidence type="ECO:0000256" key="3">
    <source>
        <dbReference type="ARBA" id="ARBA00022692"/>
    </source>
</evidence>
<feature type="domain" description="ABC3 transporter permease C-terminal" evidence="8">
    <location>
        <begin position="786"/>
        <end position="899"/>
    </location>
</feature>
<keyword evidence="2" id="KW-1003">Cell membrane</keyword>
<feature type="transmembrane region" description="Helical" evidence="7">
    <location>
        <begin position="450"/>
        <end position="477"/>
    </location>
</feature>